<evidence type="ECO:0000259" key="2">
    <source>
        <dbReference type="Pfam" id="PF26371"/>
    </source>
</evidence>
<keyword evidence="1" id="KW-0472">Membrane</keyword>
<accession>A0A9X3LZF1</accession>
<feature type="transmembrane region" description="Helical" evidence="1">
    <location>
        <begin position="89"/>
        <end position="112"/>
    </location>
</feature>
<dbReference type="InterPro" id="IPR058983">
    <property type="entry name" value="AftB_C"/>
</dbReference>
<feature type="transmembrane region" description="Helical" evidence="1">
    <location>
        <begin position="249"/>
        <end position="274"/>
    </location>
</feature>
<organism evidence="3 4">
    <name type="scientific">Corynebacterium yonathiae</name>
    <dbReference type="NCBI Taxonomy" id="2913504"/>
    <lineage>
        <taxon>Bacteria</taxon>
        <taxon>Bacillati</taxon>
        <taxon>Actinomycetota</taxon>
        <taxon>Actinomycetes</taxon>
        <taxon>Mycobacteriales</taxon>
        <taxon>Corynebacteriaceae</taxon>
        <taxon>Corynebacterium</taxon>
    </lineage>
</organism>
<feature type="domain" description="Terminal beta-(1-&gt;2)-arabinofuranosyltransferase C-terminal" evidence="2">
    <location>
        <begin position="393"/>
        <end position="563"/>
    </location>
</feature>
<dbReference type="Pfam" id="PF26371">
    <property type="entry name" value="AftB_C"/>
    <property type="match status" value="1"/>
</dbReference>
<keyword evidence="1" id="KW-1133">Transmembrane helix</keyword>
<sequence>MLNIDHKSIARWSAPAAALVIGVLSLWGGFARRWISDDGLIVLRTVRNLEAGNGPVFNMGERVEANTSTLWQYLIFLVRWVTHANLEGIAIYLGLILAVAAMVVGTGAAASMRTGTVLPAGALVYLALPPARDFFTSGLEWGLCLLYLAVLWSLLLRWSRPARHSNSDSDAYWLAFWAGLSWLVRPDLALYGGLVGIVLLVSHRSWKILAAAVPLPLAYEFFRMGYYGLLTPHTAVAKSAAGAEWGKGFIYLADFVGPYWLFLPLIVLAIAGLWKVDLRPTAVRSTITATYLFMGAAVIHTLYILRVGGDFMHGRMLLLPLFALLLPIFVVGTRTWFVSVFCAVWALVIVLRGHPVDRSIYEDEISIVDERDFWTYATQRQEPPMRAQDFLGAKFMEDYQKGIDELEAGDAMTFLYIKEQDRFSWMATPADPARTDPPTVYLLNLGLSSMNAPLDIRVLDDIGLSNPLAARQPRIVGGRIGHDKSLAMSWQVADSAVDIDEIPVWIDKDEATRARRAIANDDFQRLFDTYRSPLTWDRFWKNVKFSLTEGRTLAFSSNPMDYLQ</sequence>
<evidence type="ECO:0000313" key="3">
    <source>
        <dbReference type="EMBL" id="MCZ9296895.1"/>
    </source>
</evidence>
<feature type="transmembrane region" description="Helical" evidence="1">
    <location>
        <begin position="208"/>
        <end position="229"/>
    </location>
</feature>
<dbReference type="RefSeq" id="WP_238801902.1">
    <property type="nucleotide sequence ID" value="NZ_JAKMUZ010000021.1"/>
</dbReference>
<name>A0A9X3LZF1_9CORY</name>
<feature type="transmembrane region" description="Helical" evidence="1">
    <location>
        <begin position="286"/>
        <end position="305"/>
    </location>
</feature>
<evidence type="ECO:0000313" key="4">
    <source>
        <dbReference type="Proteomes" id="UP001146439"/>
    </source>
</evidence>
<feature type="transmembrane region" description="Helical" evidence="1">
    <location>
        <begin position="133"/>
        <end position="155"/>
    </location>
</feature>
<proteinExistence type="predicted"/>
<comment type="caution">
    <text evidence="3">The sequence shown here is derived from an EMBL/GenBank/DDBJ whole genome shotgun (WGS) entry which is preliminary data.</text>
</comment>
<protein>
    <recommendedName>
        <fullName evidence="2">Terminal beta-(1-&gt;2)-arabinofuranosyltransferase C-terminal domain-containing protein</fullName>
    </recommendedName>
</protein>
<dbReference type="Proteomes" id="UP001146439">
    <property type="component" value="Unassembled WGS sequence"/>
</dbReference>
<feature type="transmembrane region" description="Helical" evidence="1">
    <location>
        <begin position="175"/>
        <end position="201"/>
    </location>
</feature>
<dbReference type="EMBL" id="JAKMUZ010000021">
    <property type="protein sequence ID" value="MCZ9296895.1"/>
    <property type="molecule type" value="Genomic_DNA"/>
</dbReference>
<feature type="transmembrane region" description="Helical" evidence="1">
    <location>
        <begin position="317"/>
        <end position="350"/>
    </location>
</feature>
<evidence type="ECO:0000256" key="1">
    <source>
        <dbReference type="SAM" id="Phobius"/>
    </source>
</evidence>
<keyword evidence="1" id="KW-0812">Transmembrane</keyword>
<gene>
    <name evidence="3" type="ORF">L8V22_10105</name>
</gene>
<dbReference type="AlphaFoldDB" id="A0A9X3LZF1"/>
<reference evidence="3" key="1">
    <citation type="submission" date="2022-02" db="EMBL/GenBank/DDBJ databases">
        <title>Corynebacterium sp. from urogenital microbiome.</title>
        <authorList>
            <person name="Cappelli E.A."/>
            <person name="Ribeiro T.G."/>
            <person name="Peixe L."/>
        </authorList>
    </citation>
    <scope>NUCLEOTIDE SEQUENCE</scope>
    <source>
        <strain evidence="3">C21Ua_68</strain>
    </source>
</reference>
<feature type="transmembrane region" description="Helical" evidence="1">
    <location>
        <begin position="12"/>
        <end position="30"/>
    </location>
</feature>